<name>A0A7J9MX54_GOSSC</name>
<evidence type="ECO:0000313" key="1">
    <source>
        <dbReference type="EMBL" id="MBA0874949.1"/>
    </source>
</evidence>
<dbReference type="InterPro" id="IPR053151">
    <property type="entry name" value="RNase_H-like"/>
</dbReference>
<gene>
    <name evidence="1" type="ORF">Goshw_024425</name>
</gene>
<accession>A0A7J9MX54</accession>
<protein>
    <recommendedName>
        <fullName evidence="3">RNase H type-1 domain-containing protein</fullName>
    </recommendedName>
</protein>
<dbReference type="Proteomes" id="UP000593576">
    <property type="component" value="Unassembled WGS sequence"/>
</dbReference>
<dbReference type="PANTHER" id="PTHR47723">
    <property type="entry name" value="OS05G0353850 PROTEIN"/>
    <property type="match status" value="1"/>
</dbReference>
<dbReference type="EMBL" id="JABFAF010000013">
    <property type="protein sequence ID" value="MBA0874949.1"/>
    <property type="molecule type" value="Genomic_DNA"/>
</dbReference>
<dbReference type="AlphaFoldDB" id="A0A7J9MX54"/>
<feature type="non-terminal residue" evidence="1">
    <location>
        <position position="1"/>
    </location>
</feature>
<comment type="caution">
    <text evidence="1">The sequence shown here is derived from an EMBL/GenBank/DDBJ whole genome shotgun (WGS) entry which is preliminary data.</text>
</comment>
<dbReference type="OrthoDB" id="1304301at2759"/>
<dbReference type="PANTHER" id="PTHR47723:SF24">
    <property type="entry name" value="RNASE H TYPE-1 DOMAIN-CONTAINING PROTEIN"/>
    <property type="match status" value="1"/>
</dbReference>
<evidence type="ECO:0000313" key="2">
    <source>
        <dbReference type="Proteomes" id="UP000593576"/>
    </source>
</evidence>
<organism evidence="1 2">
    <name type="scientific">Gossypium schwendimanii</name>
    <name type="common">Cotton</name>
    <dbReference type="NCBI Taxonomy" id="34291"/>
    <lineage>
        <taxon>Eukaryota</taxon>
        <taxon>Viridiplantae</taxon>
        <taxon>Streptophyta</taxon>
        <taxon>Embryophyta</taxon>
        <taxon>Tracheophyta</taxon>
        <taxon>Spermatophyta</taxon>
        <taxon>Magnoliopsida</taxon>
        <taxon>eudicotyledons</taxon>
        <taxon>Gunneridae</taxon>
        <taxon>Pentapetalae</taxon>
        <taxon>rosids</taxon>
        <taxon>malvids</taxon>
        <taxon>Malvales</taxon>
        <taxon>Malvaceae</taxon>
        <taxon>Malvoideae</taxon>
        <taxon>Gossypium</taxon>
    </lineage>
</organism>
<proteinExistence type="predicted"/>
<keyword evidence="2" id="KW-1185">Reference proteome</keyword>
<evidence type="ECO:0008006" key="3">
    <source>
        <dbReference type="Google" id="ProtNLM"/>
    </source>
</evidence>
<reference evidence="1 2" key="1">
    <citation type="journal article" date="2019" name="Genome Biol. Evol.">
        <title>Insights into the evolution of the New World diploid cottons (Gossypium, subgenus Houzingenia) based on genome sequencing.</title>
        <authorList>
            <person name="Grover C.E."/>
            <person name="Arick M.A. 2nd"/>
            <person name="Thrash A."/>
            <person name="Conover J.L."/>
            <person name="Sanders W.S."/>
            <person name="Peterson D.G."/>
            <person name="Frelichowski J.E."/>
            <person name="Scheffler J.A."/>
            <person name="Scheffler B.E."/>
            <person name="Wendel J.F."/>
        </authorList>
    </citation>
    <scope>NUCLEOTIDE SEQUENCE [LARGE SCALE GENOMIC DNA]</scope>
    <source>
        <strain evidence="1">1</strain>
        <tissue evidence="1">Leaf</tissue>
    </source>
</reference>
<sequence>MSVSNLLQPNPMATAMHWLPLERGWIKLNTDGAMSSNSSNNSIGGVFRDSDAKLVVWLLNDDRQLDIECDNALLVESLLDGGAANSKMVELRLIHQLLCRSWK</sequence>